<keyword evidence="6" id="KW-0808">Transferase</keyword>
<evidence type="ECO:0000256" key="2">
    <source>
        <dbReference type="ARBA" id="ARBA00022692"/>
    </source>
</evidence>
<dbReference type="OrthoDB" id="941586at2"/>
<dbReference type="Pfam" id="PF04191">
    <property type="entry name" value="PEMT"/>
    <property type="match status" value="1"/>
</dbReference>
<dbReference type="GO" id="GO:0012505">
    <property type="term" value="C:endomembrane system"/>
    <property type="evidence" value="ECO:0007669"/>
    <property type="project" value="UniProtKB-SubCell"/>
</dbReference>
<feature type="transmembrane region" description="Helical" evidence="5">
    <location>
        <begin position="7"/>
        <end position="30"/>
    </location>
</feature>
<dbReference type="GO" id="GO:0008168">
    <property type="term" value="F:methyltransferase activity"/>
    <property type="evidence" value="ECO:0007669"/>
    <property type="project" value="UniProtKB-KW"/>
</dbReference>
<comment type="subcellular location">
    <subcellularLocation>
        <location evidence="1">Endomembrane system</location>
        <topology evidence="1">Multi-pass membrane protein</topology>
    </subcellularLocation>
</comment>
<keyword evidence="6" id="KW-0489">Methyltransferase</keyword>
<gene>
    <name evidence="6" type="ORF">EXE58_15855</name>
</gene>
<dbReference type="RefSeq" id="WP_135268766.1">
    <property type="nucleotide sequence ID" value="NZ_CP038436.1"/>
</dbReference>
<dbReference type="EMBL" id="CP038436">
    <property type="protein sequence ID" value="QBX56781.1"/>
    <property type="molecule type" value="Genomic_DNA"/>
</dbReference>
<dbReference type="Gene3D" id="1.20.120.1630">
    <property type="match status" value="1"/>
</dbReference>
<dbReference type="PANTHER" id="PTHR12714:SF9">
    <property type="entry name" value="PROTEIN-S-ISOPRENYLCYSTEINE O-METHYLTRANSFERASE"/>
    <property type="match status" value="1"/>
</dbReference>
<keyword evidence="2 5" id="KW-0812">Transmembrane</keyword>
<feature type="transmembrane region" description="Helical" evidence="5">
    <location>
        <begin position="145"/>
        <end position="167"/>
    </location>
</feature>
<organism evidence="6 7">
    <name type="scientific">Nocardioides seonyuensis</name>
    <dbReference type="NCBI Taxonomy" id="2518371"/>
    <lineage>
        <taxon>Bacteria</taxon>
        <taxon>Bacillati</taxon>
        <taxon>Actinomycetota</taxon>
        <taxon>Actinomycetes</taxon>
        <taxon>Propionibacteriales</taxon>
        <taxon>Nocardioidaceae</taxon>
        <taxon>Nocardioides</taxon>
    </lineage>
</organism>
<keyword evidence="7" id="KW-1185">Reference proteome</keyword>
<protein>
    <submittedName>
        <fullName evidence="6">Isoprenylcysteine carboxylmethyltransferase family protein</fullName>
    </submittedName>
</protein>
<dbReference type="PANTHER" id="PTHR12714">
    <property type="entry name" value="PROTEIN-S ISOPRENYLCYSTEINE O-METHYLTRANSFERASE"/>
    <property type="match status" value="1"/>
</dbReference>
<evidence type="ECO:0000256" key="3">
    <source>
        <dbReference type="ARBA" id="ARBA00022989"/>
    </source>
</evidence>
<evidence type="ECO:0000256" key="4">
    <source>
        <dbReference type="ARBA" id="ARBA00023136"/>
    </source>
</evidence>
<accession>A0A4P7IL52</accession>
<dbReference type="GO" id="GO:0032259">
    <property type="term" value="P:methylation"/>
    <property type="evidence" value="ECO:0007669"/>
    <property type="project" value="UniProtKB-KW"/>
</dbReference>
<dbReference type="KEGG" id="nsn:EXE58_15855"/>
<keyword evidence="3 5" id="KW-1133">Transmembrane helix</keyword>
<dbReference type="AlphaFoldDB" id="A0A4P7IL52"/>
<dbReference type="Proteomes" id="UP000294853">
    <property type="component" value="Chromosome"/>
</dbReference>
<keyword evidence="4 5" id="KW-0472">Membrane</keyword>
<feature type="transmembrane region" description="Helical" evidence="5">
    <location>
        <begin position="50"/>
        <end position="74"/>
    </location>
</feature>
<evidence type="ECO:0000313" key="7">
    <source>
        <dbReference type="Proteomes" id="UP000294853"/>
    </source>
</evidence>
<name>A0A4P7IL52_9ACTN</name>
<reference evidence="6 7" key="1">
    <citation type="submission" date="2019-03" db="EMBL/GenBank/DDBJ databases">
        <title>Three New Species of Nocardioides, Nocardioides euryhalodurans sp. nov., Nocardioides seonyuensis sp. nov. and Nocardioides eburneoflavus sp. nov. Iolated from Soil.</title>
        <authorList>
            <person name="Roh S.G."/>
            <person name="Lee C."/>
            <person name="Kim M.-K."/>
            <person name="Kim S.B."/>
        </authorList>
    </citation>
    <scope>NUCLEOTIDE SEQUENCE [LARGE SCALE GENOMIC DNA]</scope>
    <source>
        <strain evidence="6 7">MMS17-SY207-3</strain>
    </source>
</reference>
<evidence type="ECO:0000313" key="6">
    <source>
        <dbReference type="EMBL" id="QBX56781.1"/>
    </source>
</evidence>
<sequence>MTGTTPAVLGLGFYAVYLGVGFGLRTWVQWRRTGDSGWRGISGRFGSPEWWAGVLFTVALIAGVLGPVTALLGLDPVAALDAAPAQLLGVSAALAGIAATFATQLAMGTSWRIGVDETESTDLVTTGPFALVRNPIFTAMATTGLGLGLMVPNLVALLGFVLLLVALQLQVRVVEEPYLLRAHGQSYATYAATVGRFIPGLGHLPAAPAADRRRPTQEAV</sequence>
<evidence type="ECO:0000256" key="1">
    <source>
        <dbReference type="ARBA" id="ARBA00004127"/>
    </source>
</evidence>
<feature type="transmembrane region" description="Helical" evidence="5">
    <location>
        <begin position="86"/>
        <end position="107"/>
    </location>
</feature>
<proteinExistence type="predicted"/>
<evidence type="ECO:0000256" key="5">
    <source>
        <dbReference type="SAM" id="Phobius"/>
    </source>
</evidence>
<dbReference type="InterPro" id="IPR007318">
    <property type="entry name" value="Phopholipid_MeTrfase"/>
</dbReference>